<name>A0A1B6LK80_9HEMI</name>
<evidence type="ECO:0000313" key="1">
    <source>
        <dbReference type="EMBL" id="JAT24112.1"/>
    </source>
</evidence>
<reference evidence="1" key="1">
    <citation type="submission" date="2015-11" db="EMBL/GenBank/DDBJ databases">
        <title>De novo transcriptome assembly of four potential Pierce s Disease insect vectors from Arizona vineyards.</title>
        <authorList>
            <person name="Tassone E.E."/>
        </authorList>
    </citation>
    <scope>NUCLEOTIDE SEQUENCE</scope>
</reference>
<feature type="non-terminal residue" evidence="1">
    <location>
        <position position="148"/>
    </location>
</feature>
<organism evidence="1">
    <name type="scientific">Graphocephala atropunctata</name>
    <dbReference type="NCBI Taxonomy" id="36148"/>
    <lineage>
        <taxon>Eukaryota</taxon>
        <taxon>Metazoa</taxon>
        <taxon>Ecdysozoa</taxon>
        <taxon>Arthropoda</taxon>
        <taxon>Hexapoda</taxon>
        <taxon>Insecta</taxon>
        <taxon>Pterygota</taxon>
        <taxon>Neoptera</taxon>
        <taxon>Paraneoptera</taxon>
        <taxon>Hemiptera</taxon>
        <taxon>Auchenorrhyncha</taxon>
        <taxon>Membracoidea</taxon>
        <taxon>Cicadellidae</taxon>
        <taxon>Cicadellinae</taxon>
        <taxon>Cicadellini</taxon>
        <taxon>Graphocephala</taxon>
    </lineage>
</organism>
<dbReference type="AlphaFoldDB" id="A0A1B6LK80"/>
<feature type="non-terminal residue" evidence="1">
    <location>
        <position position="1"/>
    </location>
</feature>
<protein>
    <submittedName>
        <fullName evidence="1">Uncharacterized protein</fullName>
    </submittedName>
</protein>
<accession>A0A1B6LK80</accession>
<dbReference type="EMBL" id="GEBQ01015865">
    <property type="protein sequence ID" value="JAT24112.1"/>
    <property type="molecule type" value="Transcribed_RNA"/>
</dbReference>
<proteinExistence type="predicted"/>
<gene>
    <name evidence="1" type="ORF">g.17078</name>
</gene>
<sequence length="148" mass="16605">IRDAEEIPKKKRKEINVSHIEIAETCLRFLRASANHFRTLWKWSEFTRKFLQHKDNHVKRLACHCVAVVTGMDEIQLRTMVSRYCDFPSQGQECEPLLSEPPTLLQKGTTTSVPNVGSCENICCSVVSVAGITLPVYNVSQATAGCLV</sequence>